<evidence type="ECO:0000313" key="1">
    <source>
        <dbReference type="EMBL" id="OIQ59788.1"/>
    </source>
</evidence>
<dbReference type="AlphaFoldDB" id="A0A1J5NWV5"/>
<organism evidence="1 2">
    <name type="scientific">Neomoorella thermoacetica</name>
    <name type="common">Clostridium thermoaceticum</name>
    <dbReference type="NCBI Taxonomy" id="1525"/>
    <lineage>
        <taxon>Bacteria</taxon>
        <taxon>Bacillati</taxon>
        <taxon>Bacillota</taxon>
        <taxon>Clostridia</taxon>
        <taxon>Neomoorellales</taxon>
        <taxon>Neomoorellaceae</taxon>
        <taxon>Neomoorella</taxon>
    </lineage>
</organism>
<name>A0A1J5NWV5_NEOTH</name>
<evidence type="ECO:0000313" key="2">
    <source>
        <dbReference type="Proteomes" id="UP000182811"/>
    </source>
</evidence>
<comment type="caution">
    <text evidence="1">The sequence shown here is derived from an EMBL/GenBank/DDBJ whole genome shotgun (WGS) entry which is preliminary data.</text>
</comment>
<gene>
    <name evidence="1" type="ORF">MOTE_10440</name>
</gene>
<accession>A0A1J5NWV5</accession>
<sequence>MLSVHKLTRVINDCERGPDGVWRVVRRRRVPLMVAETDDPRVMAVLERLERELNPASSVEIEVDYIVGEVIDEE</sequence>
<reference evidence="1 2" key="1">
    <citation type="submission" date="2016-08" db="EMBL/GenBank/DDBJ databases">
        <title>Genome-based comparison of Moorella thermoacetic strains.</title>
        <authorList>
            <person name="Poehlein A."/>
            <person name="Bengelsdorf F.R."/>
            <person name="Esser C."/>
            <person name="Duerre P."/>
            <person name="Daniel R."/>
        </authorList>
    </citation>
    <scope>NUCLEOTIDE SEQUENCE [LARGE SCALE GENOMIC DNA]</scope>
    <source>
        <strain evidence="1 2">DSM 21394</strain>
    </source>
</reference>
<dbReference type="EMBL" id="MDDC01000007">
    <property type="protein sequence ID" value="OIQ59788.1"/>
    <property type="molecule type" value="Genomic_DNA"/>
</dbReference>
<dbReference type="Proteomes" id="UP000182811">
    <property type="component" value="Unassembled WGS sequence"/>
</dbReference>
<dbReference type="OrthoDB" id="9936168at2"/>
<protein>
    <submittedName>
        <fullName evidence="1">Uncharacterized protein</fullName>
    </submittedName>
</protein>
<proteinExistence type="predicted"/>